<comment type="caution">
    <text evidence="1">The sequence shown here is derived from an EMBL/GenBank/DDBJ whole genome shotgun (WGS) entry which is preliminary data.</text>
</comment>
<keyword evidence="2" id="KW-1185">Reference proteome</keyword>
<dbReference type="EMBL" id="CM044701">
    <property type="protein sequence ID" value="KAI5680475.1"/>
    <property type="molecule type" value="Genomic_DNA"/>
</dbReference>
<name>A0ACC0C6F6_CATRO</name>
<dbReference type="Proteomes" id="UP001060085">
    <property type="component" value="Linkage Group LG01"/>
</dbReference>
<sequence length="572" mass="64276">MYARNTSTTTTQLLLTFLAFSAAFALFALFFSFPFFVKHSEKSVTIRHIHVHKNLQLLQAVAESACQDTLYPELCVSTVSTFPDLHKKSLPDVIQHIVNTTVAEVRDSASNCSQIKKKLRNLDPLDRRALEDCLELLSETVVELKAAMSDLSSTKDSVKHYKDLQTLFSAAMTNQYTCLDGFAYSKRNVRRYIERRLRKISRHVSNSLAMLKKVKKKSPNSEPEVFSEYGTVKNGFPNWIKRRDRALLQAPINQTKFDLIVAKDGSGNFTTINEALQAAPNNSDTRFVIYIKSGAYYEYIEVERRKRMIMFVGDGIGKTLIKGNRSVVDGWTTFRSATVAVVGSGFIARGITFENYAGPSKHQAVALRSGSDLSAFYQCSFVAYQDTLYVHSLRQFYRACDVYGTVDFIFGNAAVVLQNCNLYARKPNPNQRNIFTAQGREDPNQNTGISILNSKVAAAADLIPVQSSFQNYLGRPWKEYSRTVFLLCNIGDLIAPAGWLEWSGDFALKTLYYGEYMNRGPGSNTSARVNWPGYRVINSSTEASQFTVANFIQGNEWLPATQVPFYPNLTAT</sequence>
<organism evidence="1 2">
    <name type="scientific">Catharanthus roseus</name>
    <name type="common">Madagascar periwinkle</name>
    <name type="synonym">Vinca rosea</name>
    <dbReference type="NCBI Taxonomy" id="4058"/>
    <lineage>
        <taxon>Eukaryota</taxon>
        <taxon>Viridiplantae</taxon>
        <taxon>Streptophyta</taxon>
        <taxon>Embryophyta</taxon>
        <taxon>Tracheophyta</taxon>
        <taxon>Spermatophyta</taxon>
        <taxon>Magnoliopsida</taxon>
        <taxon>eudicotyledons</taxon>
        <taxon>Gunneridae</taxon>
        <taxon>Pentapetalae</taxon>
        <taxon>asterids</taxon>
        <taxon>lamiids</taxon>
        <taxon>Gentianales</taxon>
        <taxon>Apocynaceae</taxon>
        <taxon>Rauvolfioideae</taxon>
        <taxon>Vinceae</taxon>
        <taxon>Catharanthinae</taxon>
        <taxon>Catharanthus</taxon>
    </lineage>
</organism>
<evidence type="ECO:0000313" key="1">
    <source>
        <dbReference type="EMBL" id="KAI5680475.1"/>
    </source>
</evidence>
<protein>
    <submittedName>
        <fullName evidence="1">Uncharacterized protein</fullName>
    </submittedName>
</protein>
<gene>
    <name evidence="1" type="ORF">M9H77_01702</name>
</gene>
<evidence type="ECO:0000313" key="2">
    <source>
        <dbReference type="Proteomes" id="UP001060085"/>
    </source>
</evidence>
<accession>A0ACC0C6F6</accession>
<reference evidence="2" key="1">
    <citation type="journal article" date="2023" name="Nat. Plants">
        <title>Single-cell RNA sequencing provides a high-resolution roadmap for understanding the multicellular compartmentation of specialized metabolism.</title>
        <authorList>
            <person name="Sun S."/>
            <person name="Shen X."/>
            <person name="Li Y."/>
            <person name="Li Y."/>
            <person name="Wang S."/>
            <person name="Li R."/>
            <person name="Zhang H."/>
            <person name="Shen G."/>
            <person name="Guo B."/>
            <person name="Wei J."/>
            <person name="Xu J."/>
            <person name="St-Pierre B."/>
            <person name="Chen S."/>
            <person name="Sun C."/>
        </authorList>
    </citation>
    <scope>NUCLEOTIDE SEQUENCE [LARGE SCALE GENOMIC DNA]</scope>
</reference>
<proteinExistence type="predicted"/>